<comment type="caution">
    <text evidence="2">The sequence shown here is derived from an EMBL/GenBank/DDBJ whole genome shotgun (WGS) entry which is preliminary data.</text>
</comment>
<evidence type="ECO:0000313" key="2">
    <source>
        <dbReference type="EMBL" id="PMC56704.1"/>
    </source>
</evidence>
<keyword evidence="1" id="KW-1133">Transmembrane helix</keyword>
<accession>A0A2N6SKY2</accession>
<gene>
    <name evidence="2" type="ORF">CJ205_08370</name>
</gene>
<feature type="transmembrane region" description="Helical" evidence="1">
    <location>
        <begin position="142"/>
        <end position="162"/>
    </location>
</feature>
<dbReference type="Proteomes" id="UP000235682">
    <property type="component" value="Unassembled WGS sequence"/>
</dbReference>
<dbReference type="AlphaFoldDB" id="A0A2N6SKY2"/>
<evidence type="ECO:0000256" key="1">
    <source>
        <dbReference type="SAM" id="Phobius"/>
    </source>
</evidence>
<keyword evidence="3" id="KW-1185">Reference proteome</keyword>
<dbReference type="EMBL" id="PNHE01000063">
    <property type="protein sequence ID" value="PMC56704.1"/>
    <property type="molecule type" value="Genomic_DNA"/>
</dbReference>
<protein>
    <submittedName>
        <fullName evidence="2">Heptaprenyl diphosphate synthase</fullName>
    </submittedName>
</protein>
<proteinExistence type="predicted"/>
<feature type="transmembrane region" description="Helical" evidence="1">
    <location>
        <begin position="37"/>
        <end position="56"/>
    </location>
</feature>
<feature type="transmembrane region" description="Helical" evidence="1">
    <location>
        <begin position="68"/>
        <end position="94"/>
    </location>
</feature>
<keyword evidence="1" id="KW-0812">Transmembrane</keyword>
<dbReference type="Gene3D" id="1.10.1760.20">
    <property type="match status" value="1"/>
</dbReference>
<dbReference type="InterPro" id="IPR014535">
    <property type="entry name" value="Hpre_diP_synt_I"/>
</dbReference>
<sequence>MQHRRYQLLVYIAALAAQAVVISLLERMIPSPFVFAPGAKLGLANLITIIALFTLPTKYSFQVVTLRLILTMLLGGTLSTFFYSVAGGYLSYFGMLLAKQLGPKRVSVIGLSIFGGILHNIGQLAVAALFAKSWSVLNYLPVLYISGLLAGAATGITGYYLLNHIKILRQYHQHFINEPGWFMTVK</sequence>
<dbReference type="InterPro" id="IPR010898">
    <property type="entry name" value="Hpre_diP_synth_I"/>
</dbReference>
<evidence type="ECO:0000313" key="3">
    <source>
        <dbReference type="Proteomes" id="UP000235682"/>
    </source>
</evidence>
<keyword evidence="1" id="KW-0472">Membrane</keyword>
<reference evidence="2 3" key="1">
    <citation type="submission" date="2017-09" db="EMBL/GenBank/DDBJ databases">
        <title>Bacterial strain isolated from the female urinary microbiota.</title>
        <authorList>
            <person name="Thomas-White K."/>
            <person name="Kumar N."/>
            <person name="Forster S."/>
            <person name="Putonti C."/>
            <person name="Lawley T."/>
            <person name="Wolfe A.J."/>
        </authorList>
    </citation>
    <scope>NUCLEOTIDE SEQUENCE [LARGE SCALE GENOMIC DNA]</scope>
    <source>
        <strain evidence="2 3">UMB0852</strain>
    </source>
</reference>
<dbReference type="PIRSF" id="PIRSF027391">
    <property type="entry name" value="Hpre_diP_synt_I"/>
    <property type="match status" value="1"/>
</dbReference>
<organism evidence="2 3">
    <name type="scientific">Dolosicoccus paucivorans</name>
    <dbReference type="NCBI Taxonomy" id="84521"/>
    <lineage>
        <taxon>Bacteria</taxon>
        <taxon>Bacillati</taxon>
        <taxon>Bacillota</taxon>
        <taxon>Bacilli</taxon>
        <taxon>Lactobacillales</taxon>
        <taxon>Aerococcaceae</taxon>
        <taxon>Dolosicoccus</taxon>
    </lineage>
</organism>
<dbReference type="OrthoDB" id="9799095at2"/>
<feature type="transmembrane region" description="Helical" evidence="1">
    <location>
        <begin position="6"/>
        <end position="25"/>
    </location>
</feature>
<dbReference type="Pfam" id="PF07456">
    <property type="entry name" value="Hpre_diP_synt_I"/>
    <property type="match status" value="1"/>
</dbReference>
<dbReference type="STRING" id="84521.SAMN04487994_10668"/>
<name>A0A2N6SKY2_9LACT</name>
<feature type="transmembrane region" description="Helical" evidence="1">
    <location>
        <begin position="106"/>
        <end position="130"/>
    </location>
</feature>
<dbReference type="RefSeq" id="WP_102228144.1">
    <property type="nucleotide sequence ID" value="NZ_PNFY01000057.1"/>
</dbReference>